<dbReference type="RefSeq" id="WP_070049244.1">
    <property type="nucleotide sequence ID" value="NZ_CBCSDO010000004.1"/>
</dbReference>
<dbReference type="PANTHER" id="PTHR33525:SF3">
    <property type="entry name" value="RIBONUCLEASE Y"/>
    <property type="match status" value="1"/>
</dbReference>
<accession>A0A1E7Q660</accession>
<evidence type="ECO:0000259" key="1">
    <source>
        <dbReference type="PROSITE" id="PS51833"/>
    </source>
</evidence>
<protein>
    <submittedName>
        <fullName evidence="2">Histidine kinase</fullName>
    </submittedName>
</protein>
<dbReference type="GO" id="GO:0016301">
    <property type="term" value="F:kinase activity"/>
    <property type="evidence" value="ECO:0007669"/>
    <property type="project" value="UniProtKB-KW"/>
</dbReference>
<keyword evidence="2" id="KW-0808">Transferase</keyword>
<gene>
    <name evidence="2" type="ORF">BI198_08970</name>
</gene>
<dbReference type="EMBL" id="MKEK01000001">
    <property type="protein sequence ID" value="OEY69674.1"/>
    <property type="molecule type" value="Genomic_DNA"/>
</dbReference>
<name>A0A1E7Q660_9GAMM</name>
<feature type="domain" description="HDOD" evidence="1">
    <location>
        <begin position="13"/>
        <end position="206"/>
    </location>
</feature>
<keyword evidence="2" id="KW-0418">Kinase</keyword>
<sequence length="281" mass="31404">MKALQYAQKVADLFALPEGYLRVKQLMDSETASLDDIAEVIALDPVLTAKLLKLANSALFNLSFQVESINKALLVLGNKQVYNLVLSIGISSACSKLDTSVIDLERFWEQSINAALIAKYLAECCDVKPTDRFYVAGLLHNIGELVVLQNDPELAFRCQAYDAITLPWKLQLDELGFTYAECGAELLNLWQLPDTIVEPIALQNSVKFDHKKIPQLIIHLAVKLALANQHPELYQTKHLIDPFVLELLNLSQSDVLKAIDFCNTEGLFMLSVLNPRISTIY</sequence>
<dbReference type="PROSITE" id="PS51833">
    <property type="entry name" value="HDOD"/>
    <property type="match status" value="1"/>
</dbReference>
<evidence type="ECO:0000313" key="2">
    <source>
        <dbReference type="EMBL" id="OEY69674.1"/>
    </source>
</evidence>
<organism evidence="2 3">
    <name type="scientific">Rheinheimera salexigens</name>
    <dbReference type="NCBI Taxonomy" id="1628148"/>
    <lineage>
        <taxon>Bacteria</taxon>
        <taxon>Pseudomonadati</taxon>
        <taxon>Pseudomonadota</taxon>
        <taxon>Gammaproteobacteria</taxon>
        <taxon>Chromatiales</taxon>
        <taxon>Chromatiaceae</taxon>
        <taxon>Rheinheimera</taxon>
    </lineage>
</organism>
<reference evidence="3" key="1">
    <citation type="submission" date="2016-09" db="EMBL/GenBank/DDBJ databases">
        <authorList>
            <person name="Wan X."/>
            <person name="Hou S."/>
        </authorList>
    </citation>
    <scope>NUCLEOTIDE SEQUENCE [LARGE SCALE GENOMIC DNA]</scope>
    <source>
        <strain evidence="3">KH87</strain>
    </source>
</reference>
<dbReference type="STRING" id="1628148.BI198_08970"/>
<dbReference type="InterPro" id="IPR052340">
    <property type="entry name" value="RNase_Y/CdgJ"/>
</dbReference>
<dbReference type="SUPFAM" id="SSF109604">
    <property type="entry name" value="HD-domain/PDEase-like"/>
    <property type="match status" value="1"/>
</dbReference>
<dbReference type="Pfam" id="PF08668">
    <property type="entry name" value="HDOD"/>
    <property type="match status" value="1"/>
</dbReference>
<comment type="caution">
    <text evidence="2">The sequence shown here is derived from an EMBL/GenBank/DDBJ whole genome shotgun (WGS) entry which is preliminary data.</text>
</comment>
<dbReference type="InterPro" id="IPR013976">
    <property type="entry name" value="HDOD"/>
</dbReference>
<dbReference type="Proteomes" id="UP000242258">
    <property type="component" value="Unassembled WGS sequence"/>
</dbReference>
<dbReference type="PANTHER" id="PTHR33525">
    <property type="match status" value="1"/>
</dbReference>
<dbReference type="Gene3D" id="1.10.3210.10">
    <property type="entry name" value="Hypothetical protein af1432"/>
    <property type="match status" value="1"/>
</dbReference>
<proteinExistence type="predicted"/>
<evidence type="ECO:0000313" key="3">
    <source>
        <dbReference type="Proteomes" id="UP000242258"/>
    </source>
</evidence>
<dbReference type="AlphaFoldDB" id="A0A1E7Q660"/>
<dbReference type="OrthoDB" id="9770715at2"/>
<keyword evidence="3" id="KW-1185">Reference proteome</keyword>